<dbReference type="GO" id="GO:0005886">
    <property type="term" value="C:plasma membrane"/>
    <property type="evidence" value="ECO:0007669"/>
    <property type="project" value="TreeGrafter"/>
</dbReference>
<dbReference type="AlphaFoldDB" id="A0A9P6MM03"/>
<feature type="transmembrane region" description="Helical" evidence="7">
    <location>
        <begin position="132"/>
        <end position="149"/>
    </location>
</feature>
<feature type="domain" description="TM7S3/TM198-like" evidence="8">
    <location>
        <begin position="60"/>
        <end position="253"/>
    </location>
</feature>
<gene>
    <name evidence="9" type="ORF">BGZ65_001166</name>
</gene>
<organism evidence="9 10">
    <name type="scientific">Modicella reniformis</name>
    <dbReference type="NCBI Taxonomy" id="1440133"/>
    <lineage>
        <taxon>Eukaryota</taxon>
        <taxon>Fungi</taxon>
        <taxon>Fungi incertae sedis</taxon>
        <taxon>Mucoromycota</taxon>
        <taxon>Mortierellomycotina</taxon>
        <taxon>Mortierellomycetes</taxon>
        <taxon>Mortierellales</taxon>
        <taxon>Mortierellaceae</taxon>
        <taxon>Modicella</taxon>
    </lineage>
</organism>
<keyword evidence="4 7" id="KW-1133">Transmembrane helix</keyword>
<dbReference type="InterPro" id="IPR040236">
    <property type="entry name" value="TMEM198"/>
</dbReference>
<dbReference type="InterPro" id="IPR025256">
    <property type="entry name" value="TM7S3/TM198-like_dom"/>
</dbReference>
<evidence type="ECO:0000313" key="10">
    <source>
        <dbReference type="Proteomes" id="UP000749646"/>
    </source>
</evidence>
<proteinExistence type="inferred from homology"/>
<feature type="transmembrane region" description="Helical" evidence="7">
    <location>
        <begin position="80"/>
        <end position="99"/>
    </location>
</feature>
<evidence type="ECO:0000256" key="6">
    <source>
        <dbReference type="ARBA" id="ARBA00049737"/>
    </source>
</evidence>
<keyword evidence="3 7" id="KW-0812">Transmembrane</keyword>
<feature type="transmembrane region" description="Helical" evidence="7">
    <location>
        <begin position="52"/>
        <end position="73"/>
    </location>
</feature>
<protein>
    <recommendedName>
        <fullName evidence="6">Transmembrane protein 198</fullName>
    </recommendedName>
</protein>
<keyword evidence="5 7" id="KW-0472">Membrane</keyword>
<evidence type="ECO:0000256" key="5">
    <source>
        <dbReference type="ARBA" id="ARBA00023136"/>
    </source>
</evidence>
<evidence type="ECO:0000256" key="7">
    <source>
        <dbReference type="SAM" id="Phobius"/>
    </source>
</evidence>
<keyword evidence="10" id="KW-1185">Reference proteome</keyword>
<dbReference type="PANTHER" id="PTHR31247:SF5">
    <property type="entry name" value="DUF4203 DOMAIN-CONTAINING PROTEIN"/>
    <property type="match status" value="1"/>
</dbReference>
<comment type="subcellular location">
    <subcellularLocation>
        <location evidence="1">Membrane</location>
        <topology evidence="1">Multi-pass membrane protein</topology>
    </subcellularLocation>
</comment>
<comment type="similarity">
    <text evidence="2">Belongs to the TMEM198 family.</text>
</comment>
<accession>A0A9P6MM03</accession>
<evidence type="ECO:0000256" key="1">
    <source>
        <dbReference type="ARBA" id="ARBA00004141"/>
    </source>
</evidence>
<dbReference type="EMBL" id="JAAAHW010000031">
    <property type="protein sequence ID" value="KAG0006960.1"/>
    <property type="molecule type" value="Genomic_DNA"/>
</dbReference>
<feature type="transmembrane region" description="Helical" evidence="7">
    <location>
        <begin position="105"/>
        <end position="125"/>
    </location>
</feature>
<dbReference type="Pfam" id="PF13886">
    <property type="entry name" value="TM7S3_TM198"/>
    <property type="match status" value="1"/>
</dbReference>
<feature type="transmembrane region" description="Helical" evidence="7">
    <location>
        <begin position="12"/>
        <end position="32"/>
    </location>
</feature>
<evidence type="ECO:0000256" key="4">
    <source>
        <dbReference type="ARBA" id="ARBA00022989"/>
    </source>
</evidence>
<feature type="transmembrane region" description="Helical" evidence="7">
    <location>
        <begin position="235"/>
        <end position="253"/>
    </location>
</feature>
<evidence type="ECO:0000256" key="2">
    <source>
        <dbReference type="ARBA" id="ARBA00006244"/>
    </source>
</evidence>
<evidence type="ECO:0000259" key="8">
    <source>
        <dbReference type="Pfam" id="PF13886"/>
    </source>
</evidence>
<dbReference type="Proteomes" id="UP000749646">
    <property type="component" value="Unassembled WGS sequence"/>
</dbReference>
<evidence type="ECO:0000313" key="9">
    <source>
        <dbReference type="EMBL" id="KAG0006960.1"/>
    </source>
</evidence>
<feature type="transmembrane region" description="Helical" evidence="7">
    <location>
        <begin position="186"/>
        <end position="205"/>
    </location>
</feature>
<dbReference type="OrthoDB" id="102260at2759"/>
<evidence type="ECO:0000256" key="3">
    <source>
        <dbReference type="ARBA" id="ARBA00022692"/>
    </source>
</evidence>
<comment type="caution">
    <text evidence="9">The sequence shown here is derived from an EMBL/GenBank/DDBJ whole genome shotgun (WGS) entry which is preliminary data.</text>
</comment>
<feature type="transmembrane region" description="Helical" evidence="7">
    <location>
        <begin position="161"/>
        <end position="179"/>
    </location>
</feature>
<sequence>MSATTSRPALRCAPVYFLVIISILINLFTLGAPIPDSSEGTLNKARDGPYNISVASGIVGALLIILGFVLCFFGVRFFRVTMFLIGFYFFANVTYVSMANAGVTSAAWLLIVSIVAGIIGGLLLVFCSRLGVAILGALALYSLGLWILGWKSGGVISSSTGRAILLGVLAVVGFILGFVREHETVIVGSAILGAFSFIAGVDFYAHTGFIEQADSFINSKSNIDNRTGTTSVSQYALLGTFIVLVLMGMAVQFHSWGTRTFRPTQETVITTEKRSGRRN</sequence>
<name>A0A9P6MM03_9FUNG</name>
<reference evidence="9" key="1">
    <citation type="journal article" date="2020" name="Fungal Divers.">
        <title>Resolving the Mortierellaceae phylogeny through synthesis of multi-gene phylogenetics and phylogenomics.</title>
        <authorList>
            <person name="Vandepol N."/>
            <person name="Liber J."/>
            <person name="Desiro A."/>
            <person name="Na H."/>
            <person name="Kennedy M."/>
            <person name="Barry K."/>
            <person name="Grigoriev I.V."/>
            <person name="Miller A.N."/>
            <person name="O'Donnell K."/>
            <person name="Stajich J.E."/>
            <person name="Bonito G."/>
        </authorList>
    </citation>
    <scope>NUCLEOTIDE SEQUENCE</scope>
    <source>
        <strain evidence="9">MES-2147</strain>
    </source>
</reference>
<dbReference type="PANTHER" id="PTHR31247">
    <property type="entry name" value="TRANSMEMBRANE PROTEIN 198 FAMILY MEMBER"/>
    <property type="match status" value="1"/>
</dbReference>